<evidence type="ECO:0000256" key="1">
    <source>
        <dbReference type="ARBA" id="ARBA00004141"/>
    </source>
</evidence>
<dbReference type="SUPFAM" id="SSF103473">
    <property type="entry name" value="MFS general substrate transporter"/>
    <property type="match status" value="1"/>
</dbReference>
<dbReference type="InterPro" id="IPR020846">
    <property type="entry name" value="MFS_dom"/>
</dbReference>
<dbReference type="InterPro" id="IPR011701">
    <property type="entry name" value="MFS"/>
</dbReference>
<dbReference type="Proteomes" id="UP000799772">
    <property type="component" value="Unassembled WGS sequence"/>
</dbReference>
<feature type="compositionally biased region" description="Low complexity" evidence="5">
    <location>
        <begin position="21"/>
        <end position="32"/>
    </location>
</feature>
<gene>
    <name evidence="8" type="ORF">NA57DRAFT_49052</name>
</gene>
<dbReference type="Pfam" id="PF07690">
    <property type="entry name" value="MFS_1"/>
    <property type="match status" value="1"/>
</dbReference>
<accession>A0A9P4M4S0</accession>
<feature type="transmembrane region" description="Helical" evidence="6">
    <location>
        <begin position="538"/>
        <end position="555"/>
    </location>
</feature>
<sequence length="563" mass="60633">MRKAALFSFRSKRHEGGAAETSSTLDTLSSPTAQNDTTGESEEDTSSHVKGWRLHVLTAGLWVALFLSTLETTIVSTSLISITDAINGFRLRDWIVTAYLLTYTGFLVVYAKFGDIFGRKSMLILALLIFILFSILCGASNHITELILFRAFQGVGASGVYTMIIVLAPTLVPKAEFGNYIAIVSTVFVVASVLGPILGGVINHHSSWRWIFLLNAPGGAVAIVILLFFLPSSTPSLNFKLRSHLRRKFSKAALARIDVLGMFLLLASSILLVFALEEAGSRYAWKSAPIITSLLLAGILGVGFVCWELVLQRSSFKQEPVFPPRLLKGRLVAAMMLTAFFIGFPFVAIVVNIPQRAQAVNGRSPFGGGLVLLPLLLASPLATALSGILTSKFKVPPFYLIFCGSILQLVGVGLTCSLPIDTTSRIAPQQYGYQVIMGLGFGLGLSTILVIAPLLVEGSDLAVTMGAVTQIRVLGGTISLAICSTILNNHLKGKLAHLITPAQIQAISENLSSIQSLSPTERAAVRTAFAEGYNRQNIFLTVFSGLSLIASLFLWERKPRAVT</sequence>
<dbReference type="GO" id="GO:0005886">
    <property type="term" value="C:plasma membrane"/>
    <property type="evidence" value="ECO:0007669"/>
    <property type="project" value="TreeGrafter"/>
</dbReference>
<comment type="caution">
    <text evidence="8">The sequence shown here is derived from an EMBL/GenBank/DDBJ whole genome shotgun (WGS) entry which is preliminary data.</text>
</comment>
<reference evidence="8" key="1">
    <citation type="journal article" date="2020" name="Stud. Mycol.">
        <title>101 Dothideomycetes genomes: a test case for predicting lifestyles and emergence of pathogens.</title>
        <authorList>
            <person name="Haridas S."/>
            <person name="Albert R."/>
            <person name="Binder M."/>
            <person name="Bloem J."/>
            <person name="Labutti K."/>
            <person name="Salamov A."/>
            <person name="Andreopoulos B."/>
            <person name="Baker S."/>
            <person name="Barry K."/>
            <person name="Bills G."/>
            <person name="Bluhm B."/>
            <person name="Cannon C."/>
            <person name="Castanera R."/>
            <person name="Culley D."/>
            <person name="Daum C."/>
            <person name="Ezra D."/>
            <person name="Gonzalez J."/>
            <person name="Henrissat B."/>
            <person name="Kuo A."/>
            <person name="Liang C."/>
            <person name="Lipzen A."/>
            <person name="Lutzoni F."/>
            <person name="Magnuson J."/>
            <person name="Mondo S."/>
            <person name="Nolan M."/>
            <person name="Ohm R."/>
            <person name="Pangilinan J."/>
            <person name="Park H.-J."/>
            <person name="Ramirez L."/>
            <person name="Alfaro M."/>
            <person name="Sun H."/>
            <person name="Tritt A."/>
            <person name="Yoshinaga Y."/>
            <person name="Zwiers L.-H."/>
            <person name="Turgeon B."/>
            <person name="Goodwin S."/>
            <person name="Spatafora J."/>
            <person name="Crous P."/>
            <person name="Grigoriev I."/>
        </authorList>
    </citation>
    <scope>NUCLEOTIDE SEQUENCE</scope>
    <source>
        <strain evidence="8">CBS 133067</strain>
    </source>
</reference>
<protein>
    <submittedName>
        <fullName evidence="8">Drug resistance transporter EmrB/QacA subfamily</fullName>
    </submittedName>
</protein>
<evidence type="ECO:0000259" key="7">
    <source>
        <dbReference type="PROSITE" id="PS50850"/>
    </source>
</evidence>
<evidence type="ECO:0000256" key="2">
    <source>
        <dbReference type="ARBA" id="ARBA00022692"/>
    </source>
</evidence>
<dbReference type="PRINTS" id="PR01036">
    <property type="entry name" value="TCRTETB"/>
</dbReference>
<organism evidence="8 9">
    <name type="scientific">Rhizodiscina lignyota</name>
    <dbReference type="NCBI Taxonomy" id="1504668"/>
    <lineage>
        <taxon>Eukaryota</taxon>
        <taxon>Fungi</taxon>
        <taxon>Dikarya</taxon>
        <taxon>Ascomycota</taxon>
        <taxon>Pezizomycotina</taxon>
        <taxon>Dothideomycetes</taxon>
        <taxon>Pleosporomycetidae</taxon>
        <taxon>Aulographales</taxon>
        <taxon>Rhizodiscinaceae</taxon>
        <taxon>Rhizodiscina</taxon>
    </lineage>
</organism>
<dbReference type="PANTHER" id="PTHR23501:SF43">
    <property type="entry name" value="MULTIDRUG TRANSPORTER, PUTATIVE (AFU_ORTHOLOGUE AFUA_6G03040)-RELATED"/>
    <property type="match status" value="1"/>
</dbReference>
<feature type="transmembrane region" description="Helical" evidence="6">
    <location>
        <begin position="56"/>
        <end position="82"/>
    </location>
</feature>
<feature type="domain" description="Major facilitator superfamily (MFS) profile" evidence="7">
    <location>
        <begin position="57"/>
        <end position="562"/>
    </location>
</feature>
<evidence type="ECO:0000256" key="6">
    <source>
        <dbReference type="SAM" id="Phobius"/>
    </source>
</evidence>
<evidence type="ECO:0000256" key="4">
    <source>
        <dbReference type="ARBA" id="ARBA00023136"/>
    </source>
</evidence>
<feature type="transmembrane region" description="Helical" evidence="6">
    <location>
        <begin position="94"/>
        <end position="111"/>
    </location>
</feature>
<keyword evidence="4 6" id="KW-0472">Membrane</keyword>
<feature type="transmembrane region" description="Helical" evidence="6">
    <location>
        <begin position="253"/>
        <end position="276"/>
    </location>
</feature>
<dbReference type="GO" id="GO:0022857">
    <property type="term" value="F:transmembrane transporter activity"/>
    <property type="evidence" value="ECO:0007669"/>
    <property type="project" value="InterPro"/>
</dbReference>
<feature type="transmembrane region" description="Helical" evidence="6">
    <location>
        <begin position="147"/>
        <end position="168"/>
    </location>
</feature>
<evidence type="ECO:0000256" key="3">
    <source>
        <dbReference type="ARBA" id="ARBA00022989"/>
    </source>
</evidence>
<evidence type="ECO:0000256" key="5">
    <source>
        <dbReference type="SAM" id="MobiDB-lite"/>
    </source>
</evidence>
<feature type="transmembrane region" description="Helical" evidence="6">
    <location>
        <begin position="208"/>
        <end position="232"/>
    </location>
</feature>
<feature type="transmembrane region" description="Helical" evidence="6">
    <location>
        <begin position="432"/>
        <end position="456"/>
    </location>
</feature>
<dbReference type="EMBL" id="ML978140">
    <property type="protein sequence ID" value="KAF2093099.1"/>
    <property type="molecule type" value="Genomic_DNA"/>
</dbReference>
<comment type="subcellular location">
    <subcellularLocation>
        <location evidence="1">Membrane</location>
        <topology evidence="1">Multi-pass membrane protein</topology>
    </subcellularLocation>
</comment>
<dbReference type="Gene3D" id="1.20.1720.10">
    <property type="entry name" value="Multidrug resistance protein D"/>
    <property type="match status" value="1"/>
</dbReference>
<feature type="transmembrane region" description="Helical" evidence="6">
    <location>
        <begin position="398"/>
        <end position="420"/>
    </location>
</feature>
<feature type="region of interest" description="Disordered" evidence="5">
    <location>
        <begin position="12"/>
        <end position="46"/>
    </location>
</feature>
<feature type="transmembrane region" description="Helical" evidence="6">
    <location>
        <begin position="180"/>
        <end position="202"/>
    </location>
</feature>
<dbReference type="PROSITE" id="PS50850">
    <property type="entry name" value="MFS"/>
    <property type="match status" value="1"/>
</dbReference>
<feature type="transmembrane region" description="Helical" evidence="6">
    <location>
        <begin position="371"/>
        <end position="391"/>
    </location>
</feature>
<evidence type="ECO:0000313" key="8">
    <source>
        <dbReference type="EMBL" id="KAF2093099.1"/>
    </source>
</evidence>
<keyword evidence="2 6" id="KW-0812">Transmembrane</keyword>
<dbReference type="Gene3D" id="1.20.1250.20">
    <property type="entry name" value="MFS general substrate transporter like domains"/>
    <property type="match status" value="1"/>
</dbReference>
<proteinExistence type="predicted"/>
<name>A0A9P4M4S0_9PEZI</name>
<keyword evidence="9" id="KW-1185">Reference proteome</keyword>
<feature type="transmembrane region" description="Helical" evidence="6">
    <location>
        <begin position="288"/>
        <end position="310"/>
    </location>
</feature>
<dbReference type="AlphaFoldDB" id="A0A9P4M4S0"/>
<dbReference type="InterPro" id="IPR036259">
    <property type="entry name" value="MFS_trans_sf"/>
</dbReference>
<evidence type="ECO:0000313" key="9">
    <source>
        <dbReference type="Proteomes" id="UP000799772"/>
    </source>
</evidence>
<feature type="transmembrane region" description="Helical" evidence="6">
    <location>
        <begin position="123"/>
        <end position="141"/>
    </location>
</feature>
<feature type="transmembrane region" description="Helical" evidence="6">
    <location>
        <begin position="331"/>
        <end position="351"/>
    </location>
</feature>
<keyword evidence="3 6" id="KW-1133">Transmembrane helix</keyword>
<dbReference type="PANTHER" id="PTHR23501">
    <property type="entry name" value="MAJOR FACILITATOR SUPERFAMILY"/>
    <property type="match status" value="1"/>
</dbReference>
<dbReference type="OrthoDB" id="440553at2759"/>